<dbReference type="Proteomes" id="UP001595613">
    <property type="component" value="Unassembled WGS sequence"/>
</dbReference>
<reference evidence="3" key="1">
    <citation type="journal article" date="2019" name="Int. J. Syst. Evol. Microbiol.">
        <title>The Global Catalogue of Microorganisms (GCM) 10K type strain sequencing project: providing services to taxonomists for standard genome sequencing and annotation.</title>
        <authorList>
            <consortium name="The Broad Institute Genomics Platform"/>
            <consortium name="The Broad Institute Genome Sequencing Center for Infectious Disease"/>
            <person name="Wu L."/>
            <person name="Ma J."/>
        </authorList>
    </citation>
    <scope>NUCLEOTIDE SEQUENCE [LARGE SCALE GENOMIC DNA]</scope>
    <source>
        <strain evidence="3">KCTC 42281</strain>
    </source>
</reference>
<keyword evidence="2" id="KW-0808">Transferase</keyword>
<dbReference type="SMART" id="SM00267">
    <property type="entry name" value="GGDEF"/>
    <property type="match status" value="1"/>
</dbReference>
<evidence type="ECO:0000259" key="1">
    <source>
        <dbReference type="PROSITE" id="PS50887"/>
    </source>
</evidence>
<keyword evidence="2" id="KW-0548">Nucleotidyltransferase</keyword>
<protein>
    <submittedName>
        <fullName evidence="2">Diguanylate cyclase domain-containing protein</fullName>
        <ecNumber evidence="2">2.7.7.65</ecNumber>
    </submittedName>
</protein>
<dbReference type="EMBL" id="JBHRYD010000005">
    <property type="protein sequence ID" value="MFC3704570.1"/>
    <property type="molecule type" value="Genomic_DNA"/>
</dbReference>
<dbReference type="EC" id="2.7.7.65" evidence="2"/>
<sequence>MNKVTINGNDGLWARIRAALNRGADSPEPAYGQAAIARNAGKKSRPAQLIDDAFRHGWADAAGRHVSLCVLALEMDGHADYFAAYGREVVEHSIEALEQAIGRQLPRPTDRCLRHGRAGFVLVLPDMPVLMARELASRIAAAIRQAGLPNRESHAGQVTVSMGLATINPQGAPDRAILNAAVQAVRKAQRRGIARLEMVDLRGNEDRRRRAA</sequence>
<dbReference type="InterPro" id="IPR000160">
    <property type="entry name" value="GGDEF_dom"/>
</dbReference>
<dbReference type="SUPFAM" id="SSF55073">
    <property type="entry name" value="Nucleotide cyclase"/>
    <property type="match status" value="1"/>
</dbReference>
<proteinExistence type="predicted"/>
<evidence type="ECO:0000313" key="3">
    <source>
        <dbReference type="Proteomes" id="UP001595613"/>
    </source>
</evidence>
<comment type="caution">
    <text evidence="2">The sequence shown here is derived from an EMBL/GenBank/DDBJ whole genome shotgun (WGS) entry which is preliminary data.</text>
</comment>
<dbReference type="InterPro" id="IPR029787">
    <property type="entry name" value="Nucleotide_cyclase"/>
</dbReference>
<organism evidence="2 3">
    <name type="scientific">Devosia honganensis</name>
    <dbReference type="NCBI Taxonomy" id="1610527"/>
    <lineage>
        <taxon>Bacteria</taxon>
        <taxon>Pseudomonadati</taxon>
        <taxon>Pseudomonadota</taxon>
        <taxon>Alphaproteobacteria</taxon>
        <taxon>Hyphomicrobiales</taxon>
        <taxon>Devosiaceae</taxon>
        <taxon>Devosia</taxon>
    </lineage>
</organism>
<feature type="domain" description="GGDEF" evidence="1">
    <location>
        <begin position="66"/>
        <end position="201"/>
    </location>
</feature>
<dbReference type="NCBIfam" id="TIGR00254">
    <property type="entry name" value="GGDEF"/>
    <property type="match status" value="1"/>
</dbReference>
<dbReference type="Pfam" id="PF00990">
    <property type="entry name" value="GGDEF"/>
    <property type="match status" value="1"/>
</dbReference>
<dbReference type="InterPro" id="IPR043128">
    <property type="entry name" value="Rev_trsase/Diguanyl_cyclase"/>
</dbReference>
<dbReference type="RefSeq" id="WP_380096289.1">
    <property type="nucleotide sequence ID" value="NZ_JBHRYD010000005.1"/>
</dbReference>
<gene>
    <name evidence="2" type="ORF">ACFOOL_07355</name>
</gene>
<dbReference type="GO" id="GO:0052621">
    <property type="term" value="F:diguanylate cyclase activity"/>
    <property type="evidence" value="ECO:0007669"/>
    <property type="project" value="UniProtKB-EC"/>
</dbReference>
<accession>A0ABV7X1E2</accession>
<keyword evidence="3" id="KW-1185">Reference proteome</keyword>
<dbReference type="PROSITE" id="PS50887">
    <property type="entry name" value="GGDEF"/>
    <property type="match status" value="1"/>
</dbReference>
<name>A0ABV7X1E2_9HYPH</name>
<dbReference type="Gene3D" id="3.30.70.270">
    <property type="match status" value="1"/>
</dbReference>
<evidence type="ECO:0000313" key="2">
    <source>
        <dbReference type="EMBL" id="MFC3704570.1"/>
    </source>
</evidence>